<accession>A0ABR5F5T5</accession>
<evidence type="ECO:0000313" key="4">
    <source>
        <dbReference type="EMBL" id="KLL12098.1"/>
    </source>
</evidence>
<evidence type="ECO:0000313" key="5">
    <source>
        <dbReference type="Proteomes" id="UP000035425"/>
    </source>
</evidence>
<comment type="similarity">
    <text evidence="1">Belongs to the PGI/PMI family.</text>
</comment>
<dbReference type="InterPro" id="IPR046348">
    <property type="entry name" value="SIS_dom_sf"/>
</dbReference>
<sequence length="395" mass="40110">MWDAGVDESILDDVVRLDAADPSGMLPQVASSARQVRESAALAREVGVDSLAADGRPRAVLVAGTGTSAAVGDALAAVAGSRCPVPVLGHNGFGLPGWVGVTDVVIAISGSGRDEAALSALEEADRRGCRTVAVGLPDSPLAHRAGRARALFLPAPVADGRPTRAGFWALLLPAVAVVRALGLLPPTAEGPEAVEAAAVRLEDLAIRCRPASETFISPAKVLALELAGSLPLLWGTTALTAAAASRAAGQLAANAGYPALLGTLPDSASLQAGVLDGPFGVRGADGDPAEDFFRDRVDDGAEPVRLRLVLLRDQAAEHPTVTRQAEAAVTAAAERAVAVTELSAQGASRLERLASLVGLFDYTSVYLALALGVDPTPVAAARDLSAPPTPAARET</sequence>
<feature type="domain" description="SIS" evidence="3">
    <location>
        <begin position="47"/>
        <end position="183"/>
    </location>
</feature>
<dbReference type="Pfam" id="PF10432">
    <property type="entry name" value="bact-PGI_C"/>
    <property type="match status" value="1"/>
</dbReference>
<name>A0ABR5F5T5_9ACTN</name>
<proteinExistence type="inferred from homology"/>
<dbReference type="InterPro" id="IPR019490">
    <property type="entry name" value="Glu6P/Mann6P_isomerase_C"/>
</dbReference>
<dbReference type="EMBL" id="JWIO01000008">
    <property type="protein sequence ID" value="KLL12098.1"/>
    <property type="molecule type" value="Genomic_DNA"/>
</dbReference>
<reference evidence="4 5" key="1">
    <citation type="submission" date="2014-12" db="EMBL/GenBank/DDBJ databases">
        <title>Frankia sp. BMG5.1 draft genome.</title>
        <authorList>
            <person name="Gtari M."/>
            <person name="Ghodhbane-Gtari F."/>
            <person name="Nouioui I."/>
            <person name="Ktari A."/>
            <person name="Hezbri K."/>
            <person name="Mimouni W."/>
            <person name="Sbissi I."/>
            <person name="Ayari A."/>
            <person name="Yamanaka T."/>
            <person name="Normand P."/>
            <person name="Tisa L.S."/>
            <person name="Boudabous A."/>
        </authorList>
    </citation>
    <scope>NUCLEOTIDE SEQUENCE [LARGE SCALE GENOMIC DNA]</scope>
    <source>
        <strain evidence="4 5">BMG5.1</strain>
    </source>
</reference>
<keyword evidence="5" id="KW-1185">Reference proteome</keyword>
<evidence type="ECO:0000256" key="2">
    <source>
        <dbReference type="ARBA" id="ARBA00023235"/>
    </source>
</evidence>
<dbReference type="Proteomes" id="UP000035425">
    <property type="component" value="Unassembled WGS sequence"/>
</dbReference>
<gene>
    <name evidence="4" type="ORF">FrCorBMG51_07195</name>
</gene>
<dbReference type="Gene3D" id="3.40.50.10490">
    <property type="entry name" value="Glucose-6-phosphate isomerase like protein, domain 1"/>
    <property type="match status" value="2"/>
</dbReference>
<protein>
    <submittedName>
        <fullName evidence="4">Mannose-6-phosphate isomerase</fullName>
    </submittedName>
</protein>
<keyword evidence="2 4" id="KW-0413">Isomerase</keyword>
<dbReference type="PROSITE" id="PS51464">
    <property type="entry name" value="SIS"/>
    <property type="match status" value="1"/>
</dbReference>
<organism evidence="4 5">
    <name type="scientific">Protofrankia coriariae</name>
    <dbReference type="NCBI Taxonomy" id="1562887"/>
    <lineage>
        <taxon>Bacteria</taxon>
        <taxon>Bacillati</taxon>
        <taxon>Actinomycetota</taxon>
        <taxon>Actinomycetes</taxon>
        <taxon>Frankiales</taxon>
        <taxon>Frankiaceae</taxon>
        <taxon>Protofrankia</taxon>
    </lineage>
</organism>
<evidence type="ECO:0000259" key="3">
    <source>
        <dbReference type="PROSITE" id="PS51464"/>
    </source>
</evidence>
<evidence type="ECO:0000256" key="1">
    <source>
        <dbReference type="ARBA" id="ARBA00010523"/>
    </source>
</evidence>
<dbReference type="SUPFAM" id="SSF53697">
    <property type="entry name" value="SIS domain"/>
    <property type="match status" value="1"/>
</dbReference>
<dbReference type="GO" id="GO:0016853">
    <property type="term" value="F:isomerase activity"/>
    <property type="evidence" value="ECO:0007669"/>
    <property type="project" value="UniProtKB-KW"/>
</dbReference>
<dbReference type="InterPro" id="IPR001347">
    <property type="entry name" value="SIS_dom"/>
</dbReference>
<comment type="caution">
    <text evidence="4">The sequence shown here is derived from an EMBL/GenBank/DDBJ whole genome shotgun (WGS) entry which is preliminary data.</text>
</comment>